<dbReference type="GO" id="GO:0008976">
    <property type="term" value="F:polyphosphate kinase activity"/>
    <property type="evidence" value="ECO:0007669"/>
    <property type="project" value="InterPro"/>
</dbReference>
<organism evidence="6 7">
    <name type="scientific">Flavisolibacter ginsenosidimutans</name>
    <dbReference type="NCBI Taxonomy" id="661481"/>
    <lineage>
        <taxon>Bacteria</taxon>
        <taxon>Pseudomonadati</taxon>
        <taxon>Bacteroidota</taxon>
        <taxon>Chitinophagia</taxon>
        <taxon>Chitinophagales</taxon>
        <taxon>Chitinophagaceae</taxon>
        <taxon>Flavisolibacter</taxon>
    </lineage>
</organism>
<dbReference type="Pfam" id="PF03976">
    <property type="entry name" value="PPK2"/>
    <property type="match status" value="1"/>
</dbReference>
<dbReference type="KEGG" id="fgg:FSB75_18765"/>
<dbReference type="NCBIfam" id="TIGR03709">
    <property type="entry name" value="PPK2_rel_1"/>
    <property type="match status" value="1"/>
</dbReference>
<dbReference type="InterPro" id="IPR016898">
    <property type="entry name" value="Polyphosphate_phosphotransfera"/>
</dbReference>
<dbReference type="GO" id="GO:0006797">
    <property type="term" value="P:polyphosphate metabolic process"/>
    <property type="evidence" value="ECO:0007669"/>
    <property type="project" value="InterPro"/>
</dbReference>
<evidence type="ECO:0000259" key="5">
    <source>
        <dbReference type="Pfam" id="PF03976"/>
    </source>
</evidence>
<dbReference type="PANTHER" id="PTHR34383">
    <property type="entry name" value="POLYPHOSPHATE:AMP PHOSPHOTRANSFERASE-RELATED"/>
    <property type="match status" value="1"/>
</dbReference>
<proteinExistence type="inferred from homology"/>
<keyword evidence="7" id="KW-1185">Reference proteome</keyword>
<evidence type="ECO:0000313" key="6">
    <source>
        <dbReference type="EMBL" id="QEC57859.1"/>
    </source>
</evidence>
<keyword evidence="2" id="KW-0808">Transferase</keyword>
<keyword evidence="3 6" id="KW-0418">Kinase</keyword>
<evidence type="ECO:0000256" key="3">
    <source>
        <dbReference type="ARBA" id="ARBA00022777"/>
    </source>
</evidence>
<dbReference type="EMBL" id="CP042433">
    <property type="protein sequence ID" value="QEC57859.1"/>
    <property type="molecule type" value="Genomic_DNA"/>
</dbReference>
<dbReference type="PIRSF" id="PIRSF028756">
    <property type="entry name" value="PPK2_prd"/>
    <property type="match status" value="1"/>
</dbReference>
<dbReference type="Proteomes" id="UP000321204">
    <property type="component" value="Chromosome"/>
</dbReference>
<feature type="region of interest" description="Disordered" evidence="4">
    <location>
        <begin position="1"/>
        <end position="21"/>
    </location>
</feature>
<comment type="similarity">
    <text evidence="1">Belongs to the polyphosphate kinase 2 (PPK2) family. Class I subfamily.</text>
</comment>
<evidence type="ECO:0000256" key="4">
    <source>
        <dbReference type="SAM" id="MobiDB-lite"/>
    </source>
</evidence>
<gene>
    <name evidence="6" type="ORF">FSB75_18765</name>
</gene>
<protein>
    <submittedName>
        <fullName evidence="6">Polyphosphate kinase</fullName>
    </submittedName>
</protein>
<sequence>MVLLKDVSTKSPKEFDKEQAKEETGKIKKKLDDLQNLLFAEGRHAVLVVIQGMDGSGKDGAIKNVFGGLNPQGIQVKSFKAPTTEELNHDFLWRIHQHAPAKGMIQVFNRSHYEDVLVTRVHGWCDDETAQKRFKAINHFEKLLQEHNQTTLLKFYLHVSPEEQQERLKERTENPEKMWKYNAKDFDEAKLWDKYMQMYEDVFAHCNDPEWTIVPADQNWYKEYLIAKTLLTALEELKMSYPLLRKE</sequence>
<dbReference type="RefSeq" id="WP_146790617.1">
    <property type="nucleotide sequence ID" value="NZ_BAABIO010000003.1"/>
</dbReference>
<evidence type="ECO:0000313" key="7">
    <source>
        <dbReference type="Proteomes" id="UP000321204"/>
    </source>
</evidence>
<feature type="compositionally biased region" description="Basic and acidic residues" evidence="4">
    <location>
        <begin position="7"/>
        <end position="21"/>
    </location>
</feature>
<evidence type="ECO:0000256" key="2">
    <source>
        <dbReference type="ARBA" id="ARBA00022679"/>
    </source>
</evidence>
<feature type="domain" description="Polyphosphate kinase-2-related" evidence="5">
    <location>
        <begin position="15"/>
        <end position="238"/>
    </location>
</feature>
<dbReference type="InterPro" id="IPR022488">
    <property type="entry name" value="PPK2-related"/>
</dbReference>
<dbReference type="InterPro" id="IPR022300">
    <property type="entry name" value="PPK2-rel_1"/>
</dbReference>
<dbReference type="SUPFAM" id="SSF52540">
    <property type="entry name" value="P-loop containing nucleoside triphosphate hydrolases"/>
    <property type="match status" value="1"/>
</dbReference>
<evidence type="ECO:0000256" key="1">
    <source>
        <dbReference type="ARBA" id="ARBA00009924"/>
    </source>
</evidence>
<dbReference type="Gene3D" id="3.40.50.300">
    <property type="entry name" value="P-loop containing nucleotide triphosphate hydrolases"/>
    <property type="match status" value="1"/>
</dbReference>
<dbReference type="InterPro" id="IPR027417">
    <property type="entry name" value="P-loop_NTPase"/>
</dbReference>
<accession>A0A5B8UNR7</accession>
<reference evidence="6 7" key="1">
    <citation type="journal article" date="2015" name="Int. J. Syst. Evol. Microbiol.">
        <title>Flavisolibacter ginsenosidimutans sp. nov., with ginsenoside-converting activity isolated from soil used for cultivating ginseng.</title>
        <authorList>
            <person name="Zhao Y."/>
            <person name="Liu Q."/>
            <person name="Kang M.S."/>
            <person name="Jin F."/>
            <person name="Yu H."/>
            <person name="Im W.T."/>
        </authorList>
    </citation>
    <scope>NUCLEOTIDE SEQUENCE [LARGE SCALE GENOMIC DNA]</scope>
    <source>
        <strain evidence="6 7">Gsoil 636</strain>
    </source>
</reference>
<name>A0A5B8UNR7_9BACT</name>
<dbReference type="OrthoDB" id="9775224at2"/>
<dbReference type="AlphaFoldDB" id="A0A5B8UNR7"/>
<dbReference type="PANTHER" id="PTHR34383:SF3">
    <property type="entry name" value="POLYPHOSPHATE:AMP PHOSPHOTRANSFERASE"/>
    <property type="match status" value="1"/>
</dbReference>